<dbReference type="RefSeq" id="WP_044198954.1">
    <property type="nucleotide sequence ID" value="NZ_JMCB01000029.1"/>
</dbReference>
<dbReference type="STRING" id="394096.DB31_4822"/>
<keyword evidence="2" id="KW-0808">Transferase</keyword>
<dbReference type="SUPFAM" id="SSF53448">
    <property type="entry name" value="Nucleotide-diphospho-sugar transferases"/>
    <property type="match status" value="1"/>
</dbReference>
<name>A0A085VYX7_9BACT</name>
<dbReference type="EMBL" id="JMCB01000029">
    <property type="protein sequence ID" value="KFE60640.1"/>
    <property type="molecule type" value="Genomic_DNA"/>
</dbReference>
<comment type="caution">
    <text evidence="2">The sequence shown here is derived from an EMBL/GenBank/DDBJ whole genome shotgun (WGS) entry which is preliminary data.</text>
</comment>
<keyword evidence="3" id="KW-1185">Reference proteome</keyword>
<sequence length="343" mass="36614">MKAMILCAGLGTRLRPLTERWPKPALPFLGQPLLRYHLAVLKAAGVSAVGINTHHLPEVMAATARAECERARLPLHVMHEEVIQGTGGGIRGLRDFLSDDDFLVFNGDILFPVDLRPVIDAHRSSGAAATMVLMPMPPGEKYAAVEMNPEGEVRRIASYGPGGDALSPWHFTGVHVISPRVFDFMSPSGAEDINRDIYPRVMQAGLPIRGEVVQAYWSDLGTPSRYLSTVRDVLFGQVPLEGLGKASPFHLALKGQGNFWAHPQAQLGASKVAGPAYFGPGCVLADGARIGSAVAVGENARVGDGARLNRVAVFDDTEVGADEELVEVLAWGAHRVSAPIAPG</sequence>
<dbReference type="Proteomes" id="UP000028725">
    <property type="component" value="Unassembled WGS sequence"/>
</dbReference>
<dbReference type="InterPro" id="IPR011004">
    <property type="entry name" value="Trimer_LpxA-like_sf"/>
</dbReference>
<feature type="domain" description="Nucleotidyl transferase" evidence="1">
    <location>
        <begin position="2"/>
        <end position="232"/>
    </location>
</feature>
<dbReference type="Gene3D" id="3.90.550.10">
    <property type="entry name" value="Spore Coat Polysaccharide Biosynthesis Protein SpsA, Chain A"/>
    <property type="match status" value="1"/>
</dbReference>
<dbReference type="InterPro" id="IPR050486">
    <property type="entry name" value="Mannose-1P_guanyltransferase"/>
</dbReference>
<evidence type="ECO:0000313" key="2">
    <source>
        <dbReference type="EMBL" id="KFE60640.1"/>
    </source>
</evidence>
<dbReference type="Gene3D" id="2.160.10.10">
    <property type="entry name" value="Hexapeptide repeat proteins"/>
    <property type="match status" value="1"/>
</dbReference>
<evidence type="ECO:0000313" key="3">
    <source>
        <dbReference type="Proteomes" id="UP000028725"/>
    </source>
</evidence>
<keyword evidence="2" id="KW-0548">Nucleotidyltransferase</keyword>
<accession>A0A085VYX7</accession>
<dbReference type="SUPFAM" id="SSF51161">
    <property type="entry name" value="Trimeric LpxA-like enzymes"/>
    <property type="match status" value="1"/>
</dbReference>
<organism evidence="2 3">
    <name type="scientific">Hyalangium minutum</name>
    <dbReference type="NCBI Taxonomy" id="394096"/>
    <lineage>
        <taxon>Bacteria</taxon>
        <taxon>Pseudomonadati</taxon>
        <taxon>Myxococcota</taxon>
        <taxon>Myxococcia</taxon>
        <taxon>Myxococcales</taxon>
        <taxon>Cystobacterineae</taxon>
        <taxon>Archangiaceae</taxon>
        <taxon>Hyalangium</taxon>
    </lineage>
</organism>
<gene>
    <name evidence="2" type="ORF">DB31_4822</name>
</gene>
<dbReference type="AlphaFoldDB" id="A0A085VYX7"/>
<evidence type="ECO:0000259" key="1">
    <source>
        <dbReference type="Pfam" id="PF00483"/>
    </source>
</evidence>
<dbReference type="InterPro" id="IPR005835">
    <property type="entry name" value="NTP_transferase_dom"/>
</dbReference>
<protein>
    <submittedName>
        <fullName evidence="2">Mannose-1-phosphate guanylyltransferase</fullName>
    </submittedName>
</protein>
<proteinExistence type="predicted"/>
<dbReference type="InterPro" id="IPR029044">
    <property type="entry name" value="Nucleotide-diphossugar_trans"/>
</dbReference>
<dbReference type="OrthoDB" id="9788272at2"/>
<dbReference type="PANTHER" id="PTHR22572">
    <property type="entry name" value="SUGAR-1-PHOSPHATE GUANYL TRANSFERASE"/>
    <property type="match status" value="1"/>
</dbReference>
<reference evidence="2 3" key="1">
    <citation type="submission" date="2014-04" db="EMBL/GenBank/DDBJ databases">
        <title>Genome assembly of Hyalangium minutum DSM 14724.</title>
        <authorList>
            <person name="Sharma G."/>
            <person name="Subramanian S."/>
        </authorList>
    </citation>
    <scope>NUCLEOTIDE SEQUENCE [LARGE SCALE GENOMIC DNA]</scope>
    <source>
        <strain evidence="2 3">DSM 14724</strain>
    </source>
</reference>
<dbReference type="Pfam" id="PF00483">
    <property type="entry name" value="NTP_transferase"/>
    <property type="match status" value="1"/>
</dbReference>
<dbReference type="CDD" id="cd06422">
    <property type="entry name" value="NTP_transferase_like_1"/>
    <property type="match status" value="1"/>
</dbReference>
<dbReference type="GO" id="GO:0016779">
    <property type="term" value="F:nucleotidyltransferase activity"/>
    <property type="evidence" value="ECO:0007669"/>
    <property type="project" value="UniProtKB-KW"/>
</dbReference>